<keyword evidence="1" id="KW-0413">Isomerase</keyword>
<accession>A0ABU5QTR4</accession>
<organism evidence="1 2">
    <name type="scientific">Arcicella aquatica</name>
    <dbReference type="NCBI Taxonomy" id="217141"/>
    <lineage>
        <taxon>Bacteria</taxon>
        <taxon>Pseudomonadati</taxon>
        <taxon>Bacteroidota</taxon>
        <taxon>Cytophagia</taxon>
        <taxon>Cytophagales</taxon>
        <taxon>Flectobacillaceae</taxon>
        <taxon>Arcicella</taxon>
    </lineage>
</organism>
<reference evidence="1 2" key="1">
    <citation type="submission" date="2023-12" db="EMBL/GenBank/DDBJ databases">
        <title>Novel species of the genus Arcicella isolated from rivers.</title>
        <authorList>
            <person name="Lu H."/>
        </authorList>
    </citation>
    <scope>NUCLEOTIDE SEQUENCE [LARGE SCALE GENOMIC DNA]</scope>
    <source>
        <strain evidence="1 2">LMG 21963</strain>
    </source>
</reference>
<dbReference type="GO" id="GO:0016853">
    <property type="term" value="F:isomerase activity"/>
    <property type="evidence" value="ECO:0007669"/>
    <property type="project" value="UniProtKB-KW"/>
</dbReference>
<keyword evidence="2" id="KW-1185">Reference proteome</keyword>
<dbReference type="InterPro" id="IPR013785">
    <property type="entry name" value="Aldolase_TIM"/>
</dbReference>
<evidence type="ECO:0000313" key="2">
    <source>
        <dbReference type="Proteomes" id="UP001304671"/>
    </source>
</evidence>
<sequence>MNIFCVLCATDHGLFKSKCPKQIAESRRPKADSNNKSHIKIMLKTTVKVSMLNNLSDARYCAGMGVDLLGFSMDKLDFDKYKEMRGWLAGVQVVGETDTNDVAKIAELAETFQPDYLQVSAWENLAEIQRINLPIILKVDFATANLPALFQTTKGMVEYFLLESSDEFGVIDDATLSQIDAWSFQYPILLGFGVKESNINDLLEQTQLKGFALKGNDEIRPGFGDFDELMNILELLETDD</sequence>
<dbReference type="Proteomes" id="UP001304671">
    <property type="component" value="Unassembled WGS sequence"/>
</dbReference>
<dbReference type="InterPro" id="IPR011060">
    <property type="entry name" value="RibuloseP-bd_barrel"/>
</dbReference>
<dbReference type="EMBL" id="JAYFUL010000056">
    <property type="protein sequence ID" value="MEA5260503.1"/>
    <property type="molecule type" value="Genomic_DNA"/>
</dbReference>
<dbReference type="Gene3D" id="3.20.20.70">
    <property type="entry name" value="Aldolase class I"/>
    <property type="match status" value="1"/>
</dbReference>
<dbReference type="SUPFAM" id="SSF51366">
    <property type="entry name" value="Ribulose-phoshate binding barrel"/>
    <property type="match status" value="1"/>
</dbReference>
<gene>
    <name evidence="1" type="ORF">VB264_22085</name>
</gene>
<protein>
    <submittedName>
        <fullName evidence="1">N-(5'-phosphoribosyl)anthranilate isomerase</fullName>
    </submittedName>
</protein>
<evidence type="ECO:0000313" key="1">
    <source>
        <dbReference type="EMBL" id="MEA5260503.1"/>
    </source>
</evidence>
<dbReference type="RefSeq" id="WP_323253088.1">
    <property type="nucleotide sequence ID" value="NZ_JAYFUL010000056.1"/>
</dbReference>
<comment type="caution">
    <text evidence="1">The sequence shown here is derived from an EMBL/GenBank/DDBJ whole genome shotgun (WGS) entry which is preliminary data.</text>
</comment>
<proteinExistence type="predicted"/>
<name>A0ABU5QTR4_9BACT</name>